<dbReference type="EMBL" id="FRBD01000025">
    <property type="protein sequence ID" value="SHL15222.1"/>
    <property type="molecule type" value="Genomic_DNA"/>
</dbReference>
<evidence type="ECO:0000313" key="4">
    <source>
        <dbReference type="Proteomes" id="UP000184130"/>
    </source>
</evidence>
<reference evidence="3 4" key="1">
    <citation type="submission" date="2016-11" db="EMBL/GenBank/DDBJ databases">
        <authorList>
            <person name="Jaros S."/>
            <person name="Januszkiewicz K."/>
            <person name="Wedrychowicz H."/>
        </authorList>
    </citation>
    <scope>NUCLEOTIDE SEQUENCE [LARGE SCALE GENOMIC DNA]</scope>
    <source>
        <strain evidence="3 4">KHT3</strain>
    </source>
</reference>
<proteinExistence type="predicted"/>
<feature type="transmembrane region" description="Helical" evidence="1">
    <location>
        <begin position="14"/>
        <end position="34"/>
    </location>
</feature>
<dbReference type="Pfam" id="PF13472">
    <property type="entry name" value="Lipase_GDSL_2"/>
    <property type="match status" value="1"/>
</dbReference>
<organism evidence="3 4">
    <name type="scientific">Xylanibacter ruminicola</name>
    <name type="common">Prevotella ruminicola</name>
    <dbReference type="NCBI Taxonomy" id="839"/>
    <lineage>
        <taxon>Bacteria</taxon>
        <taxon>Pseudomonadati</taxon>
        <taxon>Bacteroidota</taxon>
        <taxon>Bacteroidia</taxon>
        <taxon>Bacteroidales</taxon>
        <taxon>Prevotellaceae</taxon>
        <taxon>Xylanibacter</taxon>
    </lineage>
</organism>
<evidence type="ECO:0000259" key="2">
    <source>
        <dbReference type="Pfam" id="PF13472"/>
    </source>
</evidence>
<sequence>MDSLSFRIVNSKNMLRYIIIVSLLFNVCCGYIIFFKTDVCQKIIYKIGFGENPSMVNKRKIEFRCIQGWENTLYKMNVDADIVFFGNSITYESNFQQVFPDLKIVNMGCNKDIIDDLINRAFMIKSVHPKKIFVMGGINNFNATPLDEFKIKYETLVDSIRIYNPGANIFLQSILPVNPTKGVGTIYVDCVNKIKDANEIIENISRNNNCTYIDLFSAYQVNDTLPQKYTRDGLHLYPKYYDIWADVIKPFVE</sequence>
<accession>A0A1M6YAT2</accession>
<protein>
    <submittedName>
        <fullName evidence="3">Lysophospholipase L1</fullName>
    </submittedName>
</protein>
<feature type="domain" description="SGNH hydrolase-type esterase" evidence="2">
    <location>
        <begin position="90"/>
        <end position="242"/>
    </location>
</feature>
<dbReference type="Proteomes" id="UP000184130">
    <property type="component" value="Unassembled WGS sequence"/>
</dbReference>
<dbReference type="RefSeq" id="WP_073210928.1">
    <property type="nucleotide sequence ID" value="NZ_FRBD01000025.1"/>
</dbReference>
<gene>
    <name evidence="3" type="ORF">SAMN05216463_12548</name>
</gene>
<keyword evidence="1" id="KW-0472">Membrane</keyword>
<dbReference type="Gene3D" id="3.40.50.1110">
    <property type="entry name" value="SGNH hydrolase"/>
    <property type="match status" value="1"/>
</dbReference>
<evidence type="ECO:0000313" key="3">
    <source>
        <dbReference type="EMBL" id="SHL15222.1"/>
    </source>
</evidence>
<evidence type="ECO:0000256" key="1">
    <source>
        <dbReference type="SAM" id="Phobius"/>
    </source>
</evidence>
<dbReference type="AlphaFoldDB" id="A0A1M6YAT2"/>
<dbReference type="InterPro" id="IPR013830">
    <property type="entry name" value="SGNH_hydro"/>
</dbReference>
<dbReference type="GO" id="GO:0016788">
    <property type="term" value="F:hydrolase activity, acting on ester bonds"/>
    <property type="evidence" value="ECO:0007669"/>
    <property type="project" value="UniProtKB-ARBA"/>
</dbReference>
<keyword evidence="1" id="KW-1133">Transmembrane helix</keyword>
<dbReference type="OrthoDB" id="9805821at2"/>
<name>A0A1M6YAT2_XYLRU</name>
<keyword evidence="1" id="KW-0812">Transmembrane</keyword>
<dbReference type="SUPFAM" id="SSF52266">
    <property type="entry name" value="SGNH hydrolase"/>
    <property type="match status" value="1"/>
</dbReference>
<dbReference type="InterPro" id="IPR036514">
    <property type="entry name" value="SGNH_hydro_sf"/>
</dbReference>